<evidence type="ECO:0000313" key="2">
    <source>
        <dbReference type="EMBL" id="SFQ47252.1"/>
    </source>
</evidence>
<dbReference type="RefSeq" id="WP_092019693.1">
    <property type="nucleotide sequence ID" value="NZ_FOXH01000021.1"/>
</dbReference>
<protein>
    <recommendedName>
        <fullName evidence="4">Ig-like domain-containing protein</fullName>
    </recommendedName>
</protein>
<dbReference type="Proteomes" id="UP000199306">
    <property type="component" value="Unassembled WGS sequence"/>
</dbReference>
<dbReference type="AlphaFoldDB" id="A0A1I5YSV1"/>
<proteinExistence type="predicted"/>
<evidence type="ECO:0000313" key="3">
    <source>
        <dbReference type="Proteomes" id="UP000199306"/>
    </source>
</evidence>
<keyword evidence="1" id="KW-0732">Signal</keyword>
<reference evidence="2 3" key="1">
    <citation type="submission" date="2016-10" db="EMBL/GenBank/DDBJ databases">
        <authorList>
            <person name="de Groot N.N."/>
        </authorList>
    </citation>
    <scope>NUCLEOTIDE SEQUENCE [LARGE SCALE GENOMIC DNA]</scope>
    <source>
        <strain evidence="3">E92,LMG 26720,CCM 7988</strain>
    </source>
</reference>
<gene>
    <name evidence="2" type="ORF">SAMN04515674_12141</name>
</gene>
<sequence length="259" mass="27454">MKRILLLFCLCYFNLIQVSAQSCNPSAGACGCGFSLLSISQTSGQNAGSFVFNSCDAYGIHWEMKTSGGTVVASGEAAPTSSTISFTLPSGIATGTYVFTACVTKNNPAGTSTCNGTSSISFSFTAPSGGSGGGTNVSNLGQYVGINTSNTGQTFAGLGAFNLVVNGKVIANEIRVRTGWADFVFNETYSLPKIINVERFILKNKHLPGIPSAEKVKEEGISVGEMNAKLLQKIEELTLYLIDQNKRIEKLKKNKQNQI</sequence>
<dbReference type="OrthoDB" id="1163828at2"/>
<organism evidence="2 3">
    <name type="scientific">Pseudarcicella hirudinis</name>
    <dbReference type="NCBI Taxonomy" id="1079859"/>
    <lineage>
        <taxon>Bacteria</taxon>
        <taxon>Pseudomonadati</taxon>
        <taxon>Bacteroidota</taxon>
        <taxon>Cytophagia</taxon>
        <taxon>Cytophagales</taxon>
        <taxon>Flectobacillaceae</taxon>
        <taxon>Pseudarcicella</taxon>
    </lineage>
</organism>
<feature type="chain" id="PRO_5011487937" description="Ig-like domain-containing protein" evidence="1">
    <location>
        <begin position="21"/>
        <end position="259"/>
    </location>
</feature>
<evidence type="ECO:0008006" key="4">
    <source>
        <dbReference type="Google" id="ProtNLM"/>
    </source>
</evidence>
<keyword evidence="3" id="KW-1185">Reference proteome</keyword>
<evidence type="ECO:0000256" key="1">
    <source>
        <dbReference type="SAM" id="SignalP"/>
    </source>
</evidence>
<feature type="signal peptide" evidence="1">
    <location>
        <begin position="1"/>
        <end position="20"/>
    </location>
</feature>
<name>A0A1I5YSV1_9BACT</name>
<accession>A0A1I5YSV1</accession>
<dbReference type="PROSITE" id="PS51257">
    <property type="entry name" value="PROKAR_LIPOPROTEIN"/>
    <property type="match status" value="1"/>
</dbReference>
<dbReference type="EMBL" id="FOXH01000021">
    <property type="protein sequence ID" value="SFQ47252.1"/>
    <property type="molecule type" value="Genomic_DNA"/>
</dbReference>
<dbReference type="STRING" id="1079859.SAMN04515674_12141"/>